<dbReference type="EMBL" id="JAUSUG010000004">
    <property type="protein sequence ID" value="MDQ0253931.1"/>
    <property type="molecule type" value="Genomic_DNA"/>
</dbReference>
<name>A0ABT9ZT88_9BACI</name>
<keyword evidence="1" id="KW-0812">Transmembrane</keyword>
<proteinExistence type="predicted"/>
<gene>
    <name evidence="2" type="ORF">J2S74_001304</name>
</gene>
<keyword evidence="3" id="KW-1185">Reference proteome</keyword>
<keyword evidence="1" id="KW-0472">Membrane</keyword>
<organism evidence="2 3">
    <name type="scientific">Evansella vedderi</name>
    <dbReference type="NCBI Taxonomy" id="38282"/>
    <lineage>
        <taxon>Bacteria</taxon>
        <taxon>Bacillati</taxon>
        <taxon>Bacillota</taxon>
        <taxon>Bacilli</taxon>
        <taxon>Bacillales</taxon>
        <taxon>Bacillaceae</taxon>
        <taxon>Evansella</taxon>
    </lineage>
</organism>
<sequence length="263" mass="30633">MNKISPRFIFYISIGYLFVYELVLLKCNELFPGAASFGRIANLLAAGYIPGYIVYYFVTEVPRKRDLSIAQEQIKNVKNYIVQDLSTIIVELELATDEELQKKVNNPSYKVESFSPMKLNYAKCEGVLKVPVITKKFVQESSREIFPQKKTFTAEIITKLDSEGTTVDIELLSWLQLITLQVKSTREHIDVLFTYKDYFTIEELGELLDTRNSSFVSYILNFEKSFENMQAAHRETWGGDFSEFFWEYYNLIRVMNGQEELKE</sequence>
<accession>A0ABT9ZT88</accession>
<evidence type="ECO:0000313" key="2">
    <source>
        <dbReference type="EMBL" id="MDQ0253931.1"/>
    </source>
</evidence>
<dbReference type="RefSeq" id="WP_307323202.1">
    <property type="nucleotide sequence ID" value="NZ_JAUSUG010000004.1"/>
</dbReference>
<protein>
    <submittedName>
        <fullName evidence="2">Uncharacterized protein</fullName>
    </submittedName>
</protein>
<evidence type="ECO:0000313" key="3">
    <source>
        <dbReference type="Proteomes" id="UP001230005"/>
    </source>
</evidence>
<dbReference type="Proteomes" id="UP001230005">
    <property type="component" value="Unassembled WGS sequence"/>
</dbReference>
<feature type="transmembrane region" description="Helical" evidence="1">
    <location>
        <begin position="7"/>
        <end position="25"/>
    </location>
</feature>
<reference evidence="2 3" key="1">
    <citation type="submission" date="2023-07" db="EMBL/GenBank/DDBJ databases">
        <title>Genomic Encyclopedia of Type Strains, Phase IV (KMG-IV): sequencing the most valuable type-strain genomes for metagenomic binning, comparative biology and taxonomic classification.</title>
        <authorList>
            <person name="Goeker M."/>
        </authorList>
    </citation>
    <scope>NUCLEOTIDE SEQUENCE [LARGE SCALE GENOMIC DNA]</scope>
    <source>
        <strain evidence="2 3">DSM 9768</strain>
    </source>
</reference>
<comment type="caution">
    <text evidence="2">The sequence shown here is derived from an EMBL/GenBank/DDBJ whole genome shotgun (WGS) entry which is preliminary data.</text>
</comment>
<evidence type="ECO:0000256" key="1">
    <source>
        <dbReference type="SAM" id="Phobius"/>
    </source>
</evidence>
<feature type="transmembrane region" description="Helical" evidence="1">
    <location>
        <begin position="37"/>
        <end position="58"/>
    </location>
</feature>
<keyword evidence="1" id="KW-1133">Transmembrane helix</keyword>